<name>A0AAN6VER8_9PEZI</name>
<dbReference type="Proteomes" id="UP001302745">
    <property type="component" value="Unassembled WGS sequence"/>
</dbReference>
<evidence type="ECO:0000313" key="2">
    <source>
        <dbReference type="EMBL" id="KAK4149516.1"/>
    </source>
</evidence>
<dbReference type="EMBL" id="MU857151">
    <property type="protein sequence ID" value="KAK4149516.1"/>
    <property type="molecule type" value="Genomic_DNA"/>
</dbReference>
<feature type="region of interest" description="Disordered" evidence="1">
    <location>
        <begin position="46"/>
        <end position="80"/>
    </location>
</feature>
<evidence type="ECO:0000313" key="3">
    <source>
        <dbReference type="Proteomes" id="UP001302745"/>
    </source>
</evidence>
<feature type="compositionally biased region" description="Low complexity" evidence="1">
    <location>
        <begin position="252"/>
        <end position="265"/>
    </location>
</feature>
<feature type="region of interest" description="Disordered" evidence="1">
    <location>
        <begin position="175"/>
        <end position="339"/>
    </location>
</feature>
<evidence type="ECO:0000256" key="1">
    <source>
        <dbReference type="SAM" id="MobiDB-lite"/>
    </source>
</evidence>
<dbReference type="PRINTS" id="PR01217">
    <property type="entry name" value="PRICHEXTENSN"/>
</dbReference>
<feature type="compositionally biased region" description="Basic residues" evidence="1">
    <location>
        <begin position="447"/>
        <end position="467"/>
    </location>
</feature>
<feature type="compositionally biased region" description="Basic and acidic residues" evidence="1">
    <location>
        <begin position="59"/>
        <end position="71"/>
    </location>
</feature>
<feature type="compositionally biased region" description="Basic and acidic residues" evidence="1">
    <location>
        <begin position="364"/>
        <end position="382"/>
    </location>
</feature>
<protein>
    <submittedName>
        <fullName evidence="2">Uncharacterized protein</fullName>
    </submittedName>
</protein>
<comment type="caution">
    <text evidence="2">The sequence shown here is derived from an EMBL/GenBank/DDBJ whole genome shotgun (WGS) entry which is preliminary data.</text>
</comment>
<feature type="compositionally biased region" description="Basic residues" evidence="1">
    <location>
        <begin position="282"/>
        <end position="293"/>
    </location>
</feature>
<feature type="compositionally biased region" description="Basic and acidic residues" evidence="1">
    <location>
        <begin position="320"/>
        <end position="331"/>
    </location>
</feature>
<dbReference type="AlphaFoldDB" id="A0AAN6VER8"/>
<reference evidence="2" key="2">
    <citation type="submission" date="2023-05" db="EMBL/GenBank/DDBJ databases">
        <authorList>
            <consortium name="Lawrence Berkeley National Laboratory"/>
            <person name="Steindorff A."/>
            <person name="Hensen N."/>
            <person name="Bonometti L."/>
            <person name="Westerberg I."/>
            <person name="Brannstrom I.O."/>
            <person name="Guillou S."/>
            <person name="Cros-Aarteil S."/>
            <person name="Calhoun S."/>
            <person name="Haridas S."/>
            <person name="Kuo A."/>
            <person name="Mondo S."/>
            <person name="Pangilinan J."/>
            <person name="Riley R."/>
            <person name="Labutti K."/>
            <person name="Andreopoulos B."/>
            <person name="Lipzen A."/>
            <person name="Chen C."/>
            <person name="Yanf M."/>
            <person name="Daum C."/>
            <person name="Ng V."/>
            <person name="Clum A."/>
            <person name="Ohm R."/>
            <person name="Martin F."/>
            <person name="Silar P."/>
            <person name="Natvig D."/>
            <person name="Lalanne C."/>
            <person name="Gautier V."/>
            <person name="Ament-Velasquez S.L."/>
            <person name="Kruys A."/>
            <person name="Hutchinson M.I."/>
            <person name="Powell A.J."/>
            <person name="Barry K."/>
            <person name="Miller A.N."/>
            <person name="Grigoriev I.V."/>
            <person name="Debuchy R."/>
            <person name="Gladieux P."/>
            <person name="Thoren M.H."/>
            <person name="Johannesson H."/>
        </authorList>
    </citation>
    <scope>NUCLEOTIDE SEQUENCE</scope>
    <source>
        <strain evidence="2">CBS 538.74</strain>
    </source>
</reference>
<accession>A0AAN6VER8</accession>
<proteinExistence type="predicted"/>
<organism evidence="2 3">
    <name type="scientific">Chaetomidium leptoderma</name>
    <dbReference type="NCBI Taxonomy" id="669021"/>
    <lineage>
        <taxon>Eukaryota</taxon>
        <taxon>Fungi</taxon>
        <taxon>Dikarya</taxon>
        <taxon>Ascomycota</taxon>
        <taxon>Pezizomycotina</taxon>
        <taxon>Sordariomycetes</taxon>
        <taxon>Sordariomycetidae</taxon>
        <taxon>Sordariales</taxon>
        <taxon>Chaetomiaceae</taxon>
        <taxon>Chaetomidium</taxon>
    </lineage>
</organism>
<gene>
    <name evidence="2" type="ORF">C8A00DRAFT_18805</name>
</gene>
<reference evidence="2" key="1">
    <citation type="journal article" date="2023" name="Mol. Phylogenet. Evol.">
        <title>Genome-scale phylogeny and comparative genomics of the fungal order Sordariales.</title>
        <authorList>
            <person name="Hensen N."/>
            <person name="Bonometti L."/>
            <person name="Westerberg I."/>
            <person name="Brannstrom I.O."/>
            <person name="Guillou S."/>
            <person name="Cros-Aarteil S."/>
            <person name="Calhoun S."/>
            <person name="Haridas S."/>
            <person name="Kuo A."/>
            <person name="Mondo S."/>
            <person name="Pangilinan J."/>
            <person name="Riley R."/>
            <person name="LaButti K."/>
            <person name="Andreopoulos B."/>
            <person name="Lipzen A."/>
            <person name="Chen C."/>
            <person name="Yan M."/>
            <person name="Daum C."/>
            <person name="Ng V."/>
            <person name="Clum A."/>
            <person name="Steindorff A."/>
            <person name="Ohm R.A."/>
            <person name="Martin F."/>
            <person name="Silar P."/>
            <person name="Natvig D.O."/>
            <person name="Lalanne C."/>
            <person name="Gautier V."/>
            <person name="Ament-Velasquez S.L."/>
            <person name="Kruys A."/>
            <person name="Hutchinson M.I."/>
            <person name="Powell A.J."/>
            <person name="Barry K."/>
            <person name="Miller A.N."/>
            <person name="Grigoriev I.V."/>
            <person name="Debuchy R."/>
            <person name="Gladieux P."/>
            <person name="Hiltunen Thoren M."/>
            <person name="Johannesson H."/>
        </authorList>
    </citation>
    <scope>NUCLEOTIDE SEQUENCE</scope>
    <source>
        <strain evidence="2">CBS 538.74</strain>
    </source>
</reference>
<feature type="compositionally biased region" description="Pro residues" evidence="1">
    <location>
        <begin position="400"/>
        <end position="415"/>
    </location>
</feature>
<keyword evidence="3" id="KW-1185">Reference proteome</keyword>
<sequence>LAYLYWRLKIKPNLLPSGRNDNRAPATGYWEVSRRDPNRVSITIYREPRTLSGPETGETEVRAPARNKGDNRPSQLEEDITDHAPKQLRAVGTSEIHLVPPPPPPLPPVFWTAAASITPPPPPFGPPTFIPPGPPLPPFEPPTFLPPGAAPTPLYPNPLGFGTAAAHCPPDAPPPYFHYPAPQNFQGQDPRLVNVAPAQQACAPPPARSSTPPRNNNNGTNHATPLAENQGQRRRWFSLGSRAPPVGHARTLSDSSSTVARSRSPSPRPPSTSPMTHDYGRGRPRRPSGRRPRASSPRDRETGQHPQRPRHSSHSGTRSQQHDNRRPRSESSIDSSYINTSVETVYDNQGPHAEFRRQAAHQSRSPERRGRRDSVRESRRPNSPDAIPLSNLLRQRLPTSPGPRRQPSPDFPFPSPERRRARVSFTLPGESDDVSTSSTRSSEPRRRSSARLPRRPRRDGHGGPHRQHPQDRGERGQPGLAGRVSGAFYRMRRALRGEE</sequence>
<feature type="compositionally biased region" description="Low complexity" evidence="1">
    <location>
        <begin position="196"/>
        <end position="221"/>
    </location>
</feature>
<feature type="non-terminal residue" evidence="2">
    <location>
        <position position="1"/>
    </location>
</feature>
<feature type="region of interest" description="Disordered" evidence="1">
    <location>
        <begin position="355"/>
        <end position="499"/>
    </location>
</feature>
<feature type="compositionally biased region" description="Basic residues" evidence="1">
    <location>
        <begin position="490"/>
        <end position="499"/>
    </location>
</feature>